<dbReference type="Proteomes" id="UP000015464">
    <property type="component" value="Unassembled WGS sequence"/>
</dbReference>
<dbReference type="SMART" id="SM00554">
    <property type="entry name" value="FAS1"/>
    <property type="match status" value="3"/>
</dbReference>
<dbReference type="STRING" id="653667.S9VS13"/>
<dbReference type="Pfam" id="PF02469">
    <property type="entry name" value="Fasciclin"/>
    <property type="match status" value="3"/>
</dbReference>
<organism evidence="3 4">
    <name type="scientific">Schizosaccharomyces cryophilus (strain OY26 / ATCC MYA-4695 / CBS 11777 / NBRC 106824 / NRRL Y48691)</name>
    <name type="common">Fission yeast</name>
    <dbReference type="NCBI Taxonomy" id="653667"/>
    <lineage>
        <taxon>Eukaryota</taxon>
        <taxon>Fungi</taxon>
        <taxon>Dikarya</taxon>
        <taxon>Ascomycota</taxon>
        <taxon>Taphrinomycotina</taxon>
        <taxon>Schizosaccharomycetes</taxon>
        <taxon>Schizosaccharomycetales</taxon>
        <taxon>Schizosaccharomycetaceae</taxon>
        <taxon>Schizosaccharomyces</taxon>
    </lineage>
</organism>
<dbReference type="InterPro" id="IPR050904">
    <property type="entry name" value="Adhesion/Biosynth-related"/>
</dbReference>
<dbReference type="InterPro" id="IPR000782">
    <property type="entry name" value="FAS1_domain"/>
</dbReference>
<feature type="domain" description="FAS1" evidence="2">
    <location>
        <begin position="27"/>
        <end position="149"/>
    </location>
</feature>
<accession>S9VS13</accession>
<evidence type="ECO:0000256" key="1">
    <source>
        <dbReference type="SAM" id="SignalP"/>
    </source>
</evidence>
<dbReference type="GO" id="GO:0000329">
    <property type="term" value="C:fungal-type vacuole membrane"/>
    <property type="evidence" value="ECO:0007669"/>
    <property type="project" value="EnsemblFungi"/>
</dbReference>
<feature type="signal peptide" evidence="1">
    <location>
        <begin position="1"/>
        <end position="21"/>
    </location>
</feature>
<dbReference type="SUPFAM" id="SSF82153">
    <property type="entry name" value="FAS1 domain"/>
    <property type="match status" value="3"/>
</dbReference>
<dbReference type="GeneID" id="25035063"/>
<keyword evidence="1" id="KW-0732">Signal</keyword>
<keyword evidence="4" id="KW-1185">Reference proteome</keyword>
<dbReference type="InterPro" id="IPR036378">
    <property type="entry name" value="FAS1_dom_sf"/>
</dbReference>
<dbReference type="GO" id="GO:0016236">
    <property type="term" value="P:macroautophagy"/>
    <property type="evidence" value="ECO:0007669"/>
    <property type="project" value="EnsemblFungi"/>
</dbReference>
<name>S9VS13_SCHCR</name>
<evidence type="ECO:0000259" key="2">
    <source>
        <dbReference type="PROSITE" id="PS50213"/>
    </source>
</evidence>
<evidence type="ECO:0000313" key="4">
    <source>
        <dbReference type="Proteomes" id="UP000015464"/>
    </source>
</evidence>
<feature type="domain" description="FAS1" evidence="2">
    <location>
        <begin position="152"/>
        <end position="283"/>
    </location>
</feature>
<feature type="chain" id="PRO_5004572258" evidence="1">
    <location>
        <begin position="22"/>
        <end position="714"/>
    </location>
</feature>
<reference evidence="3 4" key="1">
    <citation type="journal article" date="2011" name="Science">
        <title>Comparative functional genomics of the fission yeasts.</title>
        <authorList>
            <person name="Rhind N."/>
            <person name="Chen Z."/>
            <person name="Yassour M."/>
            <person name="Thompson D.A."/>
            <person name="Haas B.J."/>
            <person name="Habib N."/>
            <person name="Wapinski I."/>
            <person name="Roy S."/>
            <person name="Lin M.F."/>
            <person name="Heiman D.I."/>
            <person name="Young S.K."/>
            <person name="Furuya K."/>
            <person name="Guo Y."/>
            <person name="Pidoux A."/>
            <person name="Chen H.M."/>
            <person name="Robbertse B."/>
            <person name="Goldberg J.M."/>
            <person name="Aoki K."/>
            <person name="Bayne E.H."/>
            <person name="Berlin A.M."/>
            <person name="Desjardins C.A."/>
            <person name="Dobbs E."/>
            <person name="Dukaj L."/>
            <person name="Fan L."/>
            <person name="FitzGerald M.G."/>
            <person name="French C."/>
            <person name="Gujja S."/>
            <person name="Hansen K."/>
            <person name="Keifenheim D."/>
            <person name="Levin J.Z."/>
            <person name="Mosher R.A."/>
            <person name="Mueller C.A."/>
            <person name="Pfiffner J."/>
            <person name="Priest M."/>
            <person name="Russ C."/>
            <person name="Smialowska A."/>
            <person name="Swoboda P."/>
            <person name="Sykes S.M."/>
            <person name="Vaughn M."/>
            <person name="Vengrova S."/>
            <person name="Yoder R."/>
            <person name="Zeng Q."/>
            <person name="Allshire R."/>
            <person name="Baulcombe D."/>
            <person name="Birren B.W."/>
            <person name="Brown W."/>
            <person name="Ekwall K."/>
            <person name="Kellis M."/>
            <person name="Leatherwood J."/>
            <person name="Levin H."/>
            <person name="Margalit H."/>
            <person name="Martienssen R."/>
            <person name="Nieduszynski C.A."/>
            <person name="Spatafora J.W."/>
            <person name="Friedman N."/>
            <person name="Dalgaard J.Z."/>
            <person name="Baumann P."/>
            <person name="Niki H."/>
            <person name="Regev A."/>
            <person name="Nusbaum C."/>
        </authorList>
    </citation>
    <scope>NUCLEOTIDE SEQUENCE [LARGE SCALE GENOMIC DNA]</scope>
    <source>
        <strain evidence="4">OY26 / ATCC MYA-4695 / CBS 11777 / NBRC 106824 / NRRL Y48691</strain>
    </source>
</reference>
<gene>
    <name evidence="3" type="ORF">SPOG_00731</name>
</gene>
<dbReference type="eggNOG" id="KOG1437">
    <property type="taxonomic scope" value="Eukaryota"/>
</dbReference>
<dbReference type="AlphaFoldDB" id="S9VS13"/>
<proteinExistence type="predicted"/>
<dbReference type="RefSeq" id="XP_013024362.1">
    <property type="nucleotide sequence ID" value="XM_013168908.1"/>
</dbReference>
<feature type="domain" description="FAS1" evidence="2">
    <location>
        <begin position="411"/>
        <end position="544"/>
    </location>
</feature>
<dbReference type="HOGENOM" id="CLU_386923_0_0_1"/>
<dbReference type="OrthoDB" id="286301at2759"/>
<dbReference type="PANTHER" id="PTHR10900:SF125">
    <property type="entry name" value="FAS1 DOMAIN-CONTAINING PROTEIN YLR001C"/>
    <property type="match status" value="1"/>
</dbReference>
<evidence type="ECO:0000313" key="3">
    <source>
        <dbReference type="EMBL" id="EPY50728.1"/>
    </source>
</evidence>
<dbReference type="PANTHER" id="PTHR10900">
    <property type="entry name" value="PERIOSTIN-RELATED"/>
    <property type="match status" value="1"/>
</dbReference>
<sequence>MVLWINLICFSLFFFSIQAQAALHSRSTSIVDLLSSSPNFFRLIRHLQQENFIPYLNRNKGLTLFAPVNEAFRRDTIDPVWPYHILNTTDLNRTVFATEFKAADGRPIALKVTHREESNNPYDLVNDVYIIKPNWRADSGVVQVVDQLLRLPPTSLEILSSESEYSIFYRLSSAWVSEYESTTLFVPTTDVFVNTFTSTQLSYFYSFYATEDVKTLFNQHSVIHERVYADDVVEPKNFTLRNGPIITLQYDKPKKILYFNDTPSYNFDIVTRNGAIHVLPALLNPEVITFTPAKYLIGLGATWFSEKISKEREYIAVDTSSHRGIFAPTNWAFRESSDIDYHIMENFYMPDVNKYYLSRTNAKSHDEHSALIRVATDTAGALYVNFDSHSIDKETIGNVSLFVLEKDIEPPRPLLSQLILLDEISMSIRYLASLGLGEDPNSTWFLVENDAWAELGLLRKALEHNLEMMQNVLLEYIFQGIHYFGSTEDSWTSGNYTTLSGRSIMVESTNENNDILKINGLSYNVKTRDMLVQEGVVHILDRLVVPFAIPQRDMIIAGGRKEFLSLLEKQGLLDMLEQGFSVVVPPLSDSDIKSKDFSFADRHIIDTGKQSFIIHDSLLSVDNGPWVHIEESGFSSCGNVFFVRSPIPTKRDASWRTFAISLLGFLTAAVFTNSGYKSYKIYQQKLWAAEREPLLVPARRSSSIHRSGSPAHSV</sequence>
<dbReference type="EMBL" id="KE546992">
    <property type="protein sequence ID" value="EPY50728.1"/>
    <property type="molecule type" value="Genomic_DNA"/>
</dbReference>
<dbReference type="PROSITE" id="PS50213">
    <property type="entry name" value="FAS1"/>
    <property type="match status" value="3"/>
</dbReference>
<protein>
    <submittedName>
        <fullName evidence="3">Fasciclin domain-containing protein</fullName>
    </submittedName>
</protein>
<dbReference type="Gene3D" id="2.30.180.10">
    <property type="entry name" value="FAS1 domain"/>
    <property type="match status" value="3"/>
</dbReference>
<dbReference type="OMA" id="MYQNIDI"/>